<evidence type="ECO:0008006" key="7">
    <source>
        <dbReference type="Google" id="ProtNLM"/>
    </source>
</evidence>
<evidence type="ECO:0000313" key="6">
    <source>
        <dbReference type="Proteomes" id="UP000717696"/>
    </source>
</evidence>
<dbReference type="GO" id="GO:0070124">
    <property type="term" value="P:mitochondrial translational initiation"/>
    <property type="evidence" value="ECO:0007669"/>
    <property type="project" value="TreeGrafter"/>
</dbReference>
<evidence type="ECO:0000256" key="4">
    <source>
        <dbReference type="SAM" id="MobiDB-lite"/>
    </source>
</evidence>
<evidence type="ECO:0000313" key="5">
    <source>
        <dbReference type="EMBL" id="KAH7134599.1"/>
    </source>
</evidence>
<proteinExistence type="inferred from homology"/>
<comment type="similarity">
    <text evidence="1">Belongs to the bacterial ribosomal protein bS21 family.</text>
</comment>
<dbReference type="InterPro" id="IPR001911">
    <property type="entry name" value="Ribosomal_bS21"/>
</dbReference>
<reference evidence="5" key="1">
    <citation type="journal article" date="2021" name="Nat. Commun.">
        <title>Genetic determinants of endophytism in the Arabidopsis root mycobiome.</title>
        <authorList>
            <person name="Mesny F."/>
            <person name="Miyauchi S."/>
            <person name="Thiergart T."/>
            <person name="Pickel B."/>
            <person name="Atanasova L."/>
            <person name="Karlsson M."/>
            <person name="Huettel B."/>
            <person name="Barry K.W."/>
            <person name="Haridas S."/>
            <person name="Chen C."/>
            <person name="Bauer D."/>
            <person name="Andreopoulos W."/>
            <person name="Pangilinan J."/>
            <person name="LaButti K."/>
            <person name="Riley R."/>
            <person name="Lipzen A."/>
            <person name="Clum A."/>
            <person name="Drula E."/>
            <person name="Henrissat B."/>
            <person name="Kohler A."/>
            <person name="Grigoriev I.V."/>
            <person name="Martin F.M."/>
            <person name="Hacquard S."/>
        </authorList>
    </citation>
    <scope>NUCLEOTIDE SEQUENCE</scope>
    <source>
        <strain evidence="5">MPI-CAGE-AT-0021</strain>
    </source>
</reference>
<dbReference type="AlphaFoldDB" id="A0A9P9IXW0"/>
<dbReference type="PANTHER" id="PTHR41237:SF1">
    <property type="entry name" value="SMALL RIBOSOMAL SUBUNIT PROTEIN BS21M"/>
    <property type="match status" value="1"/>
</dbReference>
<accession>A0A9P9IXW0</accession>
<keyword evidence="2" id="KW-0689">Ribosomal protein</keyword>
<keyword evidence="6" id="KW-1185">Reference proteome</keyword>
<dbReference type="Pfam" id="PF01165">
    <property type="entry name" value="Ribosomal_S21"/>
    <property type="match status" value="1"/>
</dbReference>
<dbReference type="InterPro" id="IPR052837">
    <property type="entry name" value="Mitoribosomal_bS21"/>
</dbReference>
<dbReference type="EMBL" id="JAGMUU010000017">
    <property type="protein sequence ID" value="KAH7134599.1"/>
    <property type="molecule type" value="Genomic_DNA"/>
</dbReference>
<dbReference type="PANTHER" id="PTHR41237">
    <property type="entry name" value="37S RIBOSOMAL PROTEIN MRP21, MITOCHONDRIAL"/>
    <property type="match status" value="1"/>
</dbReference>
<gene>
    <name evidence="5" type="ORF">B0J13DRAFT_609958</name>
</gene>
<feature type="compositionally biased region" description="Low complexity" evidence="4">
    <location>
        <begin position="68"/>
        <end position="89"/>
    </location>
</feature>
<comment type="caution">
    <text evidence="5">The sequence shown here is derived from an EMBL/GenBank/DDBJ whole genome shotgun (WGS) entry which is preliminary data.</text>
</comment>
<evidence type="ECO:0000256" key="1">
    <source>
        <dbReference type="ARBA" id="ARBA00006640"/>
    </source>
</evidence>
<evidence type="ECO:0000256" key="3">
    <source>
        <dbReference type="ARBA" id="ARBA00023274"/>
    </source>
</evidence>
<keyword evidence="3" id="KW-0687">Ribonucleoprotein</keyword>
<dbReference type="Proteomes" id="UP000717696">
    <property type="component" value="Unassembled WGS sequence"/>
</dbReference>
<organism evidence="5 6">
    <name type="scientific">Dactylonectria estremocensis</name>
    <dbReference type="NCBI Taxonomy" id="1079267"/>
    <lineage>
        <taxon>Eukaryota</taxon>
        <taxon>Fungi</taxon>
        <taxon>Dikarya</taxon>
        <taxon>Ascomycota</taxon>
        <taxon>Pezizomycotina</taxon>
        <taxon>Sordariomycetes</taxon>
        <taxon>Hypocreomycetidae</taxon>
        <taxon>Hypocreales</taxon>
        <taxon>Nectriaceae</taxon>
        <taxon>Dactylonectria</taxon>
    </lineage>
</organism>
<feature type="region of interest" description="Disordered" evidence="4">
    <location>
        <begin position="35"/>
        <end position="100"/>
    </location>
</feature>
<sequence length="240" mass="26439">MATTSRLGSTMLSSAMLSKLSAPTSYRAFTTSIALRAGPSDRDAPTPPRMNPLVGNRRQPTEREPRARTPASPRPANSQPAAAASLEANLPPPPPPPESILANINLEPTKQHPYTASKTAKPFNLDIASIIANKSMAFGEDISSDPLNRPRVQAKAVTGRTVFVRSRTSPLSGQSPVAAIKILGRMVREQKVKNKYFSQKFHERPGLKKKRLKSQRWRSRFKTGFKAVVHRVVELKKQGW</sequence>
<name>A0A9P9IXW0_9HYPO</name>
<dbReference type="GO" id="GO:0005763">
    <property type="term" value="C:mitochondrial small ribosomal subunit"/>
    <property type="evidence" value="ECO:0007669"/>
    <property type="project" value="TreeGrafter"/>
</dbReference>
<dbReference type="GO" id="GO:0003735">
    <property type="term" value="F:structural constituent of ribosome"/>
    <property type="evidence" value="ECO:0007669"/>
    <property type="project" value="InterPro"/>
</dbReference>
<dbReference type="OrthoDB" id="2501249at2759"/>
<protein>
    <recommendedName>
        <fullName evidence="7">Ribosomal protein S21</fullName>
    </recommendedName>
</protein>
<evidence type="ECO:0000256" key="2">
    <source>
        <dbReference type="ARBA" id="ARBA00022980"/>
    </source>
</evidence>